<gene>
    <name evidence="2" type="ORF">JI435_304290</name>
</gene>
<feature type="compositionally biased region" description="Basic and acidic residues" evidence="1">
    <location>
        <begin position="62"/>
        <end position="80"/>
    </location>
</feature>
<proteinExistence type="predicted"/>
<feature type="compositionally biased region" description="Gly residues" evidence="1">
    <location>
        <begin position="184"/>
        <end position="194"/>
    </location>
</feature>
<evidence type="ECO:0000313" key="3">
    <source>
        <dbReference type="Proteomes" id="UP000663193"/>
    </source>
</evidence>
<name>A0A7U2I9S3_PHANO</name>
<feature type="compositionally biased region" description="Basic residues" evidence="1">
    <location>
        <begin position="168"/>
        <end position="181"/>
    </location>
</feature>
<feature type="compositionally biased region" description="Polar residues" evidence="1">
    <location>
        <begin position="1"/>
        <end position="20"/>
    </location>
</feature>
<keyword evidence="3" id="KW-1185">Reference proteome</keyword>
<dbReference type="EMBL" id="CP069041">
    <property type="protein sequence ID" value="QRD05780.1"/>
    <property type="molecule type" value="Genomic_DNA"/>
</dbReference>
<protein>
    <submittedName>
        <fullName evidence="2">Uncharacterized protein</fullName>
    </submittedName>
</protein>
<organism evidence="2 3">
    <name type="scientific">Phaeosphaeria nodorum (strain SN15 / ATCC MYA-4574 / FGSC 10173)</name>
    <name type="common">Glume blotch fungus</name>
    <name type="synonym">Parastagonospora nodorum</name>
    <dbReference type="NCBI Taxonomy" id="321614"/>
    <lineage>
        <taxon>Eukaryota</taxon>
        <taxon>Fungi</taxon>
        <taxon>Dikarya</taxon>
        <taxon>Ascomycota</taxon>
        <taxon>Pezizomycotina</taxon>
        <taxon>Dothideomycetes</taxon>
        <taxon>Pleosporomycetidae</taxon>
        <taxon>Pleosporales</taxon>
        <taxon>Pleosporineae</taxon>
        <taxon>Phaeosphaeriaceae</taxon>
        <taxon>Parastagonospora</taxon>
    </lineage>
</organism>
<dbReference type="VEuPathDB" id="FungiDB:JI435_304290"/>
<feature type="compositionally biased region" description="Polar residues" evidence="1">
    <location>
        <begin position="118"/>
        <end position="148"/>
    </location>
</feature>
<dbReference type="AlphaFoldDB" id="A0A7U2I9S3"/>
<feature type="region of interest" description="Disordered" evidence="1">
    <location>
        <begin position="1"/>
        <end position="194"/>
    </location>
</feature>
<dbReference type="Proteomes" id="UP000663193">
    <property type="component" value="Chromosome 19"/>
</dbReference>
<evidence type="ECO:0000313" key="2">
    <source>
        <dbReference type="EMBL" id="QRD05780.1"/>
    </source>
</evidence>
<sequence>MPYATRLSNFRKQQQRTPTNKKMIKQSKPYRRPEQAVQSRDAAHGGFPKRTASRGLAQDTSDFAHPDRAWLWSPDEKRMQENGGRPSAHPDSFSIETKEANNHTRQSRRRPTPVRTPEGQTRLVSPSNGQDYSTGPTQAPQSRGTSKGLSAEDGHQWARGRSDDQSRRGGRRCGKERHLKRNYQGGGLGRRGRS</sequence>
<reference evidence="3" key="1">
    <citation type="journal article" date="2021" name="BMC Genomics">
        <title>Chromosome-level genome assembly and manually-curated proteome of model necrotroph Parastagonospora nodorum Sn15 reveals a genome-wide trove of candidate effector homologs, and redundancy of virulence-related functions within an accessory chromosome.</title>
        <authorList>
            <person name="Bertazzoni S."/>
            <person name="Jones D.A.B."/>
            <person name="Phan H.T."/>
            <person name="Tan K.-C."/>
            <person name="Hane J.K."/>
        </authorList>
    </citation>
    <scope>NUCLEOTIDE SEQUENCE [LARGE SCALE GENOMIC DNA]</scope>
    <source>
        <strain evidence="3">SN15 / ATCC MYA-4574 / FGSC 10173)</strain>
    </source>
</reference>
<accession>A0A7U2I9S3</accession>
<feature type="compositionally biased region" description="Basic and acidic residues" evidence="1">
    <location>
        <begin position="150"/>
        <end position="167"/>
    </location>
</feature>
<evidence type="ECO:0000256" key="1">
    <source>
        <dbReference type="SAM" id="MobiDB-lite"/>
    </source>
</evidence>